<dbReference type="Gene3D" id="3.40.50.1220">
    <property type="entry name" value="TPP-binding domain"/>
    <property type="match status" value="1"/>
</dbReference>
<feature type="region of interest" description="Disordered" evidence="1">
    <location>
        <begin position="523"/>
        <end position="542"/>
    </location>
</feature>
<dbReference type="AlphaFoldDB" id="A0ABD5URF6"/>
<evidence type="ECO:0000313" key="2">
    <source>
        <dbReference type="EMBL" id="MFC6889947.1"/>
    </source>
</evidence>
<dbReference type="InterPro" id="IPR029035">
    <property type="entry name" value="DHS-like_NAD/FAD-binding_dom"/>
</dbReference>
<organism evidence="2 3">
    <name type="scientific">Halorubrum trueperi</name>
    <dbReference type="NCBI Taxonomy" id="2004704"/>
    <lineage>
        <taxon>Archaea</taxon>
        <taxon>Methanobacteriati</taxon>
        <taxon>Methanobacteriota</taxon>
        <taxon>Stenosarchaea group</taxon>
        <taxon>Halobacteria</taxon>
        <taxon>Halobacteriales</taxon>
        <taxon>Haloferacaceae</taxon>
        <taxon>Halorubrum</taxon>
    </lineage>
</organism>
<comment type="caution">
    <text evidence="2">The sequence shown here is derived from an EMBL/GenBank/DDBJ whole genome shotgun (WGS) entry which is preliminary data.</text>
</comment>
<dbReference type="SUPFAM" id="SSF52467">
    <property type="entry name" value="DHS-like NAD/FAD-binding domain"/>
    <property type="match status" value="1"/>
</dbReference>
<reference evidence="2 3" key="1">
    <citation type="journal article" date="2019" name="Int. J. Syst. Evol. Microbiol.">
        <title>The Global Catalogue of Microorganisms (GCM) 10K type strain sequencing project: providing services to taxonomists for standard genome sequencing and annotation.</title>
        <authorList>
            <consortium name="The Broad Institute Genomics Platform"/>
            <consortium name="The Broad Institute Genome Sequencing Center for Infectious Disease"/>
            <person name="Wu L."/>
            <person name="Ma J."/>
        </authorList>
    </citation>
    <scope>NUCLEOTIDE SEQUENCE [LARGE SCALE GENOMIC DNA]</scope>
    <source>
        <strain evidence="2 3">Y73</strain>
    </source>
</reference>
<dbReference type="RefSeq" id="WP_379769246.1">
    <property type="nucleotide sequence ID" value="NZ_JBHSXI010000012.1"/>
</dbReference>
<protein>
    <submittedName>
        <fullName evidence="2">SIR2 family protein</fullName>
    </submittedName>
</protein>
<accession>A0ABD5URF6</accession>
<dbReference type="EMBL" id="JBHSXI010000012">
    <property type="protein sequence ID" value="MFC6889947.1"/>
    <property type="molecule type" value="Genomic_DNA"/>
</dbReference>
<sequence length="1111" mass="124390">MRCDTGSGWAELIQALESRADLSVFAGAGISARAGVPLGVSIVDYLQSEYPDAFEDCEDVAYADAWQQALGGPENRGQRRAKIEKLIGGIPPVNKTYVDDYGETGALGAHYQLAALVTDGLFADLFTTNFDHLVEIGLKVVCTENHRVYQYDDDIESGNQRDSTTRVLKLHGDFLFDDLANLSTEMEARLTQNMRTKIHSVLQDQGLVVVGYNGSDETIMELLKMAARSDHGISQGLWWVTYSDSDVPEPVSELVSILRREGKPAHIIGPEEVSTESSFRVPEFAMTDDEVAAHAGPLTDISSLGAHQFFGGLCNVLDVPAPTVPPFGITKERSHLTEALGSMFGSPRQHPEATYADDKIDTTELPSTKFEDIISERGNQAPVFLWNLTHSEISRLVAYLTEQSENPVFYFDHQFSRNPIQERLIDDLKLFAESVGVATKQLSGIEDILEQLFNEGTTIIIDNPFEPVASDPIDIGVRLDYWDLLVDLMNITTDTDNGKLIITTYLQGDPEIVSSKPKIAHGTVTRSQQRSMAPEAIQSTNTEEISAEIERVTSEELAVLKVMAHLRFAVKPSSLPEDTSDISVKSVLSNLQERDLVIERQGRYRIRATVRHILLDTYIDTEETQEIARELAASFRTIGSERPTIHEGHFTIEAEHYAWQANQYQQGIHHLREFSDQLIGGGYPISVYYALRDYFSVAADDIGVLTSLPRATALDLFRIYYQAWDLVEGVSGMVCPPYFTEVETKFEKAIGMPFDQLLAGQIASLMGDAETARVQLQQAEAKLKLPSNAYLLGIVRELLAHLYLQRNSHRLPPATIRDDPQTSIRWLKQAAEAFEHAQRPIRKALCLDNQAAIHIRQSDFEAATTTATEALPAIAHLEGFTADKGKVYANLFTGAVNHARNTENYEEMVDRLRTAEGAFFEAYLNYANISDILGIAKCLDTLLKASVVYREHGYQELMPQPSHVYGWLFEAYTDAPTATSDIVMEGTDFWVHYILGTGNYPYLAAWLPYFDRYIDRLSKQFNEKQALGTRLNYLTYIAQAFSNDALFNTIIPELNLEGAEQTACTCYLEWITDTDVKLKDLEQQYDLHEDIFKLMQRVDENIQQSYGSTVN</sequence>
<dbReference type="Pfam" id="PF13289">
    <property type="entry name" value="SIR2_2"/>
    <property type="match status" value="1"/>
</dbReference>
<feature type="compositionally biased region" description="Polar residues" evidence="1">
    <location>
        <begin position="524"/>
        <end position="542"/>
    </location>
</feature>
<dbReference type="Proteomes" id="UP001596333">
    <property type="component" value="Unassembled WGS sequence"/>
</dbReference>
<keyword evidence="3" id="KW-1185">Reference proteome</keyword>
<gene>
    <name evidence="2" type="ORF">ACFQEY_13095</name>
</gene>
<name>A0ABD5URF6_9EURY</name>
<evidence type="ECO:0000313" key="3">
    <source>
        <dbReference type="Proteomes" id="UP001596333"/>
    </source>
</evidence>
<evidence type="ECO:0000256" key="1">
    <source>
        <dbReference type="SAM" id="MobiDB-lite"/>
    </source>
</evidence>
<proteinExistence type="predicted"/>